<dbReference type="Gene3D" id="2.130.10.10">
    <property type="entry name" value="YVTN repeat-like/Quinoprotein amine dehydrogenase"/>
    <property type="match status" value="1"/>
</dbReference>
<name>A0ABR1IJX5_9AGAR</name>
<reference evidence="2 3" key="1">
    <citation type="submission" date="2024-01" db="EMBL/GenBank/DDBJ databases">
        <title>A draft genome for the cacao thread blight pathogen Marasmiellus scandens.</title>
        <authorList>
            <person name="Baruah I.K."/>
            <person name="Leung J."/>
            <person name="Bukari Y."/>
            <person name="Amoako-Attah I."/>
            <person name="Meinhardt L.W."/>
            <person name="Bailey B.A."/>
            <person name="Cohen S.P."/>
        </authorList>
    </citation>
    <scope>NUCLEOTIDE SEQUENCE [LARGE SCALE GENOMIC DNA]</scope>
    <source>
        <strain evidence="2 3">GH-19</strain>
    </source>
</reference>
<keyword evidence="3" id="KW-1185">Reference proteome</keyword>
<accession>A0ABR1IJX5</accession>
<keyword evidence="1" id="KW-0472">Membrane</keyword>
<dbReference type="EMBL" id="JBANRG010000117">
    <property type="protein sequence ID" value="KAK7434754.1"/>
    <property type="molecule type" value="Genomic_DNA"/>
</dbReference>
<evidence type="ECO:0008006" key="4">
    <source>
        <dbReference type="Google" id="ProtNLM"/>
    </source>
</evidence>
<keyword evidence="1" id="KW-0812">Transmembrane</keyword>
<evidence type="ECO:0000256" key="1">
    <source>
        <dbReference type="SAM" id="Phobius"/>
    </source>
</evidence>
<dbReference type="InterPro" id="IPR015943">
    <property type="entry name" value="WD40/YVTN_repeat-like_dom_sf"/>
</dbReference>
<dbReference type="InterPro" id="IPR036322">
    <property type="entry name" value="WD40_repeat_dom_sf"/>
</dbReference>
<proteinExistence type="predicted"/>
<dbReference type="Proteomes" id="UP001498398">
    <property type="component" value="Unassembled WGS sequence"/>
</dbReference>
<keyword evidence="1" id="KW-1133">Transmembrane helix</keyword>
<evidence type="ECO:0000313" key="2">
    <source>
        <dbReference type="EMBL" id="KAK7434754.1"/>
    </source>
</evidence>
<comment type="caution">
    <text evidence="2">The sequence shown here is derived from an EMBL/GenBank/DDBJ whole genome shotgun (WGS) entry which is preliminary data.</text>
</comment>
<sequence length="355" mass="39131">MAFSRDGTLLAVASGCNIDIWNVSIDSPQLIFSDCSSETVCSCITWSADHRIVITGHASGEISFITITAPNQAQGIIVRHPFSCSRQRISSLSLLDDRLLAVATESNVRLVEVTEERPVLLGHLPPPILPDGALMIDTTPRFITWVSDHEIAVCYSSVVIRWLVQNTQPLTAKVVGRRDLDGLLVDVSQDHAGLVAHPSGNQFKVISLRNSSSEIIIPRASGLPPVSLTSQAIFVNSTIMEAGVGCFYQWDLTGRKLRSIKFLNVASAWFDKIVHAYNPATGCSQVAGFMESNHGLEITLWKTWEELDSSPPMTFFLKQGWIYDSILAVAVAVFLYLYAYTQNSERLNEFLSFPV</sequence>
<gene>
    <name evidence="2" type="ORF">VKT23_020032</name>
</gene>
<evidence type="ECO:0000313" key="3">
    <source>
        <dbReference type="Proteomes" id="UP001498398"/>
    </source>
</evidence>
<dbReference type="SUPFAM" id="SSF50978">
    <property type="entry name" value="WD40 repeat-like"/>
    <property type="match status" value="1"/>
</dbReference>
<feature type="transmembrane region" description="Helical" evidence="1">
    <location>
        <begin position="320"/>
        <end position="339"/>
    </location>
</feature>
<protein>
    <recommendedName>
        <fullName evidence="4">WD40 repeat-like protein</fullName>
    </recommendedName>
</protein>
<organism evidence="2 3">
    <name type="scientific">Marasmiellus scandens</name>
    <dbReference type="NCBI Taxonomy" id="2682957"/>
    <lineage>
        <taxon>Eukaryota</taxon>
        <taxon>Fungi</taxon>
        <taxon>Dikarya</taxon>
        <taxon>Basidiomycota</taxon>
        <taxon>Agaricomycotina</taxon>
        <taxon>Agaricomycetes</taxon>
        <taxon>Agaricomycetidae</taxon>
        <taxon>Agaricales</taxon>
        <taxon>Marasmiineae</taxon>
        <taxon>Omphalotaceae</taxon>
        <taxon>Marasmiellus</taxon>
    </lineage>
</organism>